<dbReference type="Gene3D" id="3.60.21.10">
    <property type="match status" value="1"/>
</dbReference>
<evidence type="ECO:0000313" key="4">
    <source>
        <dbReference type="Proteomes" id="UP000680365"/>
    </source>
</evidence>
<evidence type="ECO:0000313" key="3">
    <source>
        <dbReference type="EMBL" id="MBS8121935.1"/>
    </source>
</evidence>
<dbReference type="PANTHER" id="PTHR31302:SF0">
    <property type="entry name" value="TRANSMEMBRANE PROTEIN WITH METALLOPHOSPHOESTERASE DOMAIN"/>
    <property type="match status" value="1"/>
</dbReference>
<dbReference type="InterPro" id="IPR029052">
    <property type="entry name" value="Metallo-depent_PP-like"/>
</dbReference>
<evidence type="ECO:0000256" key="1">
    <source>
        <dbReference type="SAM" id="Phobius"/>
    </source>
</evidence>
<accession>A0ABS5QL51</accession>
<gene>
    <name evidence="3" type="ORF">VAMP_41n68</name>
</gene>
<comment type="caution">
    <text evidence="3">The sequence shown here is derived from an EMBL/GenBank/DDBJ whole genome shotgun (WGS) entry which is preliminary data.</text>
</comment>
<dbReference type="SUPFAM" id="SSF56300">
    <property type="entry name" value="Metallo-dependent phosphatases"/>
    <property type="match status" value="1"/>
</dbReference>
<dbReference type="EMBL" id="JAEDAM010000023">
    <property type="protein sequence ID" value="MBS8121935.1"/>
    <property type="molecule type" value="Genomic_DNA"/>
</dbReference>
<dbReference type="Proteomes" id="UP000680365">
    <property type="component" value="Unassembled WGS sequence"/>
</dbReference>
<keyword evidence="4" id="KW-1185">Reference proteome</keyword>
<keyword evidence="1" id="KW-0812">Transmembrane</keyword>
<feature type="transmembrane region" description="Helical" evidence="1">
    <location>
        <begin position="6"/>
        <end position="24"/>
    </location>
</feature>
<feature type="transmembrane region" description="Helical" evidence="1">
    <location>
        <begin position="36"/>
        <end position="55"/>
    </location>
</feature>
<organism evidence="3 4">
    <name type="scientific">Candidatus Vampirococcus lugosii</name>
    <dbReference type="NCBI Taxonomy" id="2789015"/>
    <lineage>
        <taxon>Bacteria</taxon>
        <taxon>Candidatus Absconditibacteriota</taxon>
        <taxon>Vampirococcus</taxon>
    </lineage>
</organism>
<sequence length="312" mass="35873">MYNFILYGSYLVFPFLFFLIFLFLKKKKLFLKNKFLLIILILFFLLSLLFIYSRFVERNLIFIKTTKINVGFNAKLVVVGDMHLGIYKDEKFLTKVVKKINNIKNVDAVLIPGDFTYHPNKDLNKLFSPLKNIKVPVYAVLGNHDSKKLGSLIQNQLQKTLENNNVIFLHNTSSIIENKNIKILGLGDKWANEDDISKINNFLSEDNLIVLTHNPDTSIFYENSIPDLTIAGHTHGGQIRIPFIYKKKIPCIYDFNQGLYELIPHHVSIQSTKNIVFTQNHYGKVFVTAGIGETGLPMRLLIPPTIEILNLK</sequence>
<keyword evidence="1" id="KW-1133">Transmembrane helix</keyword>
<feature type="domain" description="Calcineurin-like phosphoesterase" evidence="2">
    <location>
        <begin position="75"/>
        <end position="236"/>
    </location>
</feature>
<name>A0ABS5QL51_9BACT</name>
<dbReference type="InterPro" id="IPR051158">
    <property type="entry name" value="Metallophosphoesterase_sf"/>
</dbReference>
<dbReference type="Pfam" id="PF00149">
    <property type="entry name" value="Metallophos"/>
    <property type="match status" value="1"/>
</dbReference>
<dbReference type="PANTHER" id="PTHR31302">
    <property type="entry name" value="TRANSMEMBRANE PROTEIN WITH METALLOPHOSPHOESTERASE DOMAIN-RELATED"/>
    <property type="match status" value="1"/>
</dbReference>
<protein>
    <submittedName>
        <fullName evidence="3">Phospholipase</fullName>
    </submittedName>
</protein>
<reference evidence="3 4" key="1">
    <citation type="journal article" date="2021" name="Nat. Commun.">
        <title>Reductive evolution and unique predatory mode in the CPR bacterium Vampirococcus lugosii.</title>
        <authorList>
            <person name="Moreira D."/>
            <person name="Zivanovic Y."/>
            <person name="Lopez-Archilla A.I."/>
            <person name="Iniesto M."/>
            <person name="Lopez-Garcia P."/>
        </authorList>
    </citation>
    <scope>NUCLEOTIDE SEQUENCE [LARGE SCALE GENOMIC DNA]</scope>
    <source>
        <strain evidence="3">Chiprana</strain>
    </source>
</reference>
<evidence type="ECO:0000259" key="2">
    <source>
        <dbReference type="Pfam" id="PF00149"/>
    </source>
</evidence>
<dbReference type="InterPro" id="IPR004843">
    <property type="entry name" value="Calcineurin-like_PHP"/>
</dbReference>
<keyword evidence="1" id="KW-0472">Membrane</keyword>
<proteinExistence type="predicted"/>